<dbReference type="EMBL" id="JAEKLZ010000507">
    <property type="protein sequence ID" value="MBW8729248.1"/>
    <property type="molecule type" value="Genomic_DNA"/>
</dbReference>
<evidence type="ECO:0000313" key="1">
    <source>
        <dbReference type="EMBL" id="MBW8729248.1"/>
    </source>
</evidence>
<protein>
    <submittedName>
        <fullName evidence="1">ASCH domain-containing protein</fullName>
    </submittedName>
</protein>
<sequence length="196" mass="21314">MLFKRPVLDRIAAGEVTLAFRSWRRPTVRAGGTLTTPAGVLAIEAVDIVAAGKITEPEALQAGFAGRDDLLASLPATEGELYRIAFRLQGADPRAALRQQDDLTAEEWAALRQRLDRLDRAAGQGAWTAAVLRLIGERPGTRALDLAVRFGRDTAVFKADVRKLKALGLTESLEVGYRLSPRGRALLDRIGEDTRS</sequence>
<accession>A0A952KGB9</accession>
<proteinExistence type="predicted"/>
<dbReference type="SUPFAM" id="SSF46785">
    <property type="entry name" value="Winged helix' DNA-binding domain"/>
    <property type="match status" value="1"/>
</dbReference>
<organism evidence="1 2">
    <name type="scientific">Inquilinus limosus</name>
    <dbReference type="NCBI Taxonomy" id="171674"/>
    <lineage>
        <taxon>Bacteria</taxon>
        <taxon>Pseudomonadati</taxon>
        <taxon>Pseudomonadota</taxon>
        <taxon>Alphaproteobacteria</taxon>
        <taxon>Rhodospirillales</taxon>
        <taxon>Rhodospirillaceae</taxon>
        <taxon>Inquilinus</taxon>
    </lineage>
</organism>
<comment type="caution">
    <text evidence="1">The sequence shown here is derived from an EMBL/GenBank/DDBJ whole genome shotgun (WGS) entry which is preliminary data.</text>
</comment>
<gene>
    <name evidence="1" type="ORF">JF625_29370</name>
</gene>
<name>A0A952KGB9_9PROT</name>
<dbReference type="Proteomes" id="UP000700706">
    <property type="component" value="Unassembled WGS sequence"/>
</dbReference>
<reference evidence="1" key="1">
    <citation type="submission" date="2020-06" db="EMBL/GenBank/DDBJ databases">
        <title>Stable isotope informed genome-resolved metagenomics uncovers potential trophic interactions in rhizosphere soil.</title>
        <authorList>
            <person name="Starr E.P."/>
            <person name="Shi S."/>
            <person name="Blazewicz S.J."/>
            <person name="Koch B.J."/>
            <person name="Probst A.J."/>
            <person name="Hungate B.A."/>
            <person name="Pett-Ridge J."/>
            <person name="Firestone M.K."/>
            <person name="Banfield J.F."/>
        </authorList>
    </citation>
    <scope>NUCLEOTIDE SEQUENCE</scope>
    <source>
        <strain evidence="1">YM_69_17</strain>
    </source>
</reference>
<dbReference type="InterPro" id="IPR036390">
    <property type="entry name" value="WH_DNA-bd_sf"/>
</dbReference>
<evidence type="ECO:0000313" key="2">
    <source>
        <dbReference type="Proteomes" id="UP000700706"/>
    </source>
</evidence>
<dbReference type="AlphaFoldDB" id="A0A952KGB9"/>